<evidence type="ECO:0000313" key="12">
    <source>
        <dbReference type="EMBL" id="KST63175.1"/>
    </source>
</evidence>
<comment type="function">
    <text evidence="8">Photoreceptor which exists in two forms that are reversibly interconvertible by light: the R form that absorbs maximally in the red region of the spectrum and the FR form that absorbs maximally in the far-red region.</text>
</comment>
<dbReference type="InterPro" id="IPR003018">
    <property type="entry name" value="GAF"/>
</dbReference>
<evidence type="ECO:0000256" key="8">
    <source>
        <dbReference type="ARBA" id="ARBA00055745"/>
    </source>
</evidence>
<keyword evidence="3" id="KW-0597">Phosphoprotein</keyword>
<feature type="domain" description="PAS" evidence="10">
    <location>
        <begin position="335"/>
        <end position="381"/>
    </location>
</feature>
<dbReference type="InterPro" id="IPR000014">
    <property type="entry name" value="PAS"/>
</dbReference>
<dbReference type="Gene3D" id="3.30.450.40">
    <property type="match status" value="1"/>
</dbReference>
<evidence type="ECO:0000259" key="11">
    <source>
        <dbReference type="PROSITE" id="PS50113"/>
    </source>
</evidence>
<feature type="domain" description="Histidine kinase" evidence="9">
    <location>
        <begin position="465"/>
        <end position="704"/>
    </location>
</feature>
<keyword evidence="5" id="KW-0418">Kinase</keyword>
<comment type="catalytic activity">
    <reaction evidence="1">
        <text>ATP + protein L-histidine = ADP + protein N-phospho-L-histidine.</text>
        <dbReference type="EC" id="2.7.13.3"/>
    </reaction>
</comment>
<dbReference type="SMART" id="SM00086">
    <property type="entry name" value="PAC"/>
    <property type="match status" value="2"/>
</dbReference>
<evidence type="ECO:0000256" key="1">
    <source>
        <dbReference type="ARBA" id="ARBA00000085"/>
    </source>
</evidence>
<keyword evidence="7" id="KW-0472">Membrane</keyword>
<dbReference type="CDD" id="cd00082">
    <property type="entry name" value="HisKA"/>
    <property type="match status" value="1"/>
</dbReference>
<dbReference type="CDD" id="cd00130">
    <property type="entry name" value="PAS"/>
    <property type="match status" value="2"/>
</dbReference>
<evidence type="ECO:0000259" key="9">
    <source>
        <dbReference type="PROSITE" id="PS50109"/>
    </source>
</evidence>
<sequence length="707" mass="80244">MNSSSSEYETERIEALYEYKILNTEAEPVFDNLVYLATNICETPVAVINLIDTKKHWFKSCIGWEGVKKKIPFCDFTISYPDLLIVTDCLEDERFERNSFTINGKLVRFYTGVPLKNAAGYSVGTLCVLDYTPRSLSLKQIESLKALGKQVMMILELRRDSIDVQQKSEKIQQQELSKTAEFIEINQRLESEVNQRQEIEKALQISHKYLSGIVDIADDAIISMDKEQNILLFNQGAEKIFGYTAAEVIGKPLDILLPTKYHQSHRKYVVDFEKSNDRARRMGKRQEIFVRRKNGEEFPVEASISKLKLDRNIIFTAILRNISEEKKSKEALSQLSQKHELILNSIGEGLFGLDKSGKITFVNPAAISLLGYEKQELIGQNIDMLLANNPCIAKPDADIECVVRKFKIQEVSNDIFRRKDGSVFPVEYIHNPILDRGKVVGAVIAFKDISDRQIIERMKDEFISVVSHELRTPLASIHGSLCILDRGLIDTSSTKGKRLLHIAADSTARLVELVNNILDIERITYGKMKMHKQICEVSEIIVYAANKMQNMAQRYGVSLSVSTISAQIWADGDRIIQTLTNLLSNAIKFSTSGGNVRLSAYICEDLETCIGNNKNLSEYFSRRYTGTYVSFQVKDEGCGIPIDKLDNIFDKFHQVDTSDTRKKEGSGLGLTICQHIVQQHLGKIWVESKLDRGSTFYLILPLHLYEE</sequence>
<dbReference type="FunFam" id="1.10.287.130:FF:000001">
    <property type="entry name" value="Two-component sensor histidine kinase"/>
    <property type="match status" value="1"/>
</dbReference>
<dbReference type="OrthoDB" id="1927110at2"/>
<dbReference type="PANTHER" id="PTHR43711:SF30">
    <property type="entry name" value="HISTIDINE KINASE"/>
    <property type="match status" value="1"/>
</dbReference>
<dbReference type="EMBL" id="LMTZ01000141">
    <property type="protein sequence ID" value="KST63181.1"/>
    <property type="molecule type" value="Genomic_DNA"/>
</dbReference>
<dbReference type="InterPro" id="IPR050736">
    <property type="entry name" value="Sensor_HK_Regulatory"/>
</dbReference>
<dbReference type="PROSITE" id="PS50112">
    <property type="entry name" value="PAS"/>
    <property type="match status" value="2"/>
</dbReference>
<dbReference type="SMART" id="SM00387">
    <property type="entry name" value="HATPase_c"/>
    <property type="match status" value="1"/>
</dbReference>
<dbReference type="SUPFAM" id="SSF55781">
    <property type="entry name" value="GAF domain-like"/>
    <property type="match status" value="1"/>
</dbReference>
<dbReference type="InterPro" id="IPR003661">
    <property type="entry name" value="HisK_dim/P_dom"/>
</dbReference>
<dbReference type="InterPro" id="IPR036097">
    <property type="entry name" value="HisK_dim/P_sf"/>
</dbReference>
<dbReference type="GO" id="GO:0000155">
    <property type="term" value="F:phosphorelay sensor kinase activity"/>
    <property type="evidence" value="ECO:0007669"/>
    <property type="project" value="InterPro"/>
</dbReference>
<dbReference type="Pfam" id="PF02518">
    <property type="entry name" value="HATPase_c"/>
    <property type="match status" value="1"/>
</dbReference>
<dbReference type="PRINTS" id="PR00344">
    <property type="entry name" value="BCTRLSENSOR"/>
</dbReference>
<dbReference type="Pfam" id="PF13426">
    <property type="entry name" value="PAS_9"/>
    <property type="match status" value="2"/>
</dbReference>
<evidence type="ECO:0000256" key="7">
    <source>
        <dbReference type="ARBA" id="ARBA00023136"/>
    </source>
</evidence>
<comment type="caution">
    <text evidence="12">The sequence shown here is derived from an EMBL/GenBank/DDBJ whole genome shotgun (WGS) entry which is preliminary data.</text>
</comment>
<reference evidence="12 14" key="1">
    <citation type="journal article" date="2015" name="Genome Announc.">
        <title>Draft Genome of the Euendolithic (true boring) Cyanobacterium Mastigocoleus testarum strain BC008.</title>
        <authorList>
            <person name="Guida B.S."/>
            <person name="Garcia-Pichel F."/>
        </authorList>
    </citation>
    <scope>NUCLEOTIDE SEQUENCE [LARGE SCALE GENOMIC DNA]</scope>
    <source>
        <strain evidence="12 14">BC008</strain>
    </source>
</reference>
<dbReference type="SMART" id="SM00065">
    <property type="entry name" value="GAF"/>
    <property type="match status" value="1"/>
</dbReference>
<dbReference type="InterPro" id="IPR001610">
    <property type="entry name" value="PAC"/>
</dbReference>
<dbReference type="PANTHER" id="PTHR43711">
    <property type="entry name" value="TWO-COMPONENT HISTIDINE KINASE"/>
    <property type="match status" value="1"/>
</dbReference>
<dbReference type="InterPro" id="IPR003594">
    <property type="entry name" value="HATPase_dom"/>
</dbReference>
<dbReference type="PROSITE" id="PS50113">
    <property type="entry name" value="PAC"/>
    <property type="match status" value="2"/>
</dbReference>
<evidence type="ECO:0000256" key="3">
    <source>
        <dbReference type="ARBA" id="ARBA00022553"/>
    </source>
</evidence>
<keyword evidence="4" id="KW-0808">Transferase</keyword>
<dbReference type="InterPro" id="IPR036890">
    <property type="entry name" value="HATPase_C_sf"/>
</dbReference>
<evidence type="ECO:0000313" key="14">
    <source>
        <dbReference type="Proteomes" id="UP000053372"/>
    </source>
</evidence>
<feature type="domain" description="PAC" evidence="11">
    <location>
        <begin position="409"/>
        <end position="461"/>
    </location>
</feature>
<dbReference type="InterPro" id="IPR005467">
    <property type="entry name" value="His_kinase_dom"/>
</dbReference>
<dbReference type="Gene3D" id="1.10.287.130">
    <property type="match status" value="1"/>
</dbReference>
<dbReference type="RefSeq" id="WP_058184497.1">
    <property type="nucleotide sequence ID" value="NZ_LMTZ01000141.1"/>
</dbReference>
<dbReference type="NCBIfam" id="TIGR00229">
    <property type="entry name" value="sensory_box"/>
    <property type="match status" value="2"/>
</dbReference>
<keyword evidence="6" id="KW-0902">Two-component regulatory system</keyword>
<dbReference type="EC" id="2.7.13.3" evidence="2"/>
<dbReference type="CDD" id="cd16922">
    <property type="entry name" value="HATPase_EvgS-ArcB-TorS-like"/>
    <property type="match status" value="1"/>
</dbReference>
<dbReference type="InterPro" id="IPR029016">
    <property type="entry name" value="GAF-like_dom_sf"/>
</dbReference>
<dbReference type="SUPFAM" id="SSF47384">
    <property type="entry name" value="Homodimeric domain of signal transducing histidine kinase"/>
    <property type="match status" value="1"/>
</dbReference>
<protein>
    <recommendedName>
        <fullName evidence="2">histidine kinase</fullName>
        <ecNumber evidence="2">2.7.13.3</ecNumber>
    </recommendedName>
</protein>
<name>A0A0V7ZFC7_9CYAN</name>
<dbReference type="FunFam" id="3.30.565.10:FF:000006">
    <property type="entry name" value="Sensor histidine kinase WalK"/>
    <property type="match status" value="1"/>
</dbReference>
<feature type="domain" description="PAC" evidence="11">
    <location>
        <begin position="284"/>
        <end position="334"/>
    </location>
</feature>
<evidence type="ECO:0000256" key="2">
    <source>
        <dbReference type="ARBA" id="ARBA00012438"/>
    </source>
</evidence>
<dbReference type="Pfam" id="PF01590">
    <property type="entry name" value="GAF"/>
    <property type="match status" value="1"/>
</dbReference>
<evidence type="ECO:0000313" key="13">
    <source>
        <dbReference type="EMBL" id="KST63181.1"/>
    </source>
</evidence>
<dbReference type="Gene3D" id="3.30.565.10">
    <property type="entry name" value="Histidine kinase-like ATPase, C-terminal domain"/>
    <property type="match status" value="1"/>
</dbReference>
<dbReference type="EMBL" id="LMTZ01000142">
    <property type="protein sequence ID" value="KST63175.1"/>
    <property type="molecule type" value="Genomic_DNA"/>
</dbReference>
<evidence type="ECO:0000259" key="10">
    <source>
        <dbReference type="PROSITE" id="PS50112"/>
    </source>
</evidence>
<organism evidence="12 14">
    <name type="scientific">Mastigocoleus testarum BC008</name>
    <dbReference type="NCBI Taxonomy" id="371196"/>
    <lineage>
        <taxon>Bacteria</taxon>
        <taxon>Bacillati</taxon>
        <taxon>Cyanobacteriota</taxon>
        <taxon>Cyanophyceae</taxon>
        <taxon>Nostocales</taxon>
        <taxon>Hapalosiphonaceae</taxon>
        <taxon>Mastigocoleus</taxon>
    </lineage>
</organism>
<feature type="domain" description="PAS" evidence="10">
    <location>
        <begin position="206"/>
        <end position="258"/>
    </location>
</feature>
<gene>
    <name evidence="12" type="ORF">BC008_12790</name>
    <name evidence="13" type="ORF">BC008_12805</name>
</gene>
<evidence type="ECO:0000256" key="5">
    <source>
        <dbReference type="ARBA" id="ARBA00022777"/>
    </source>
</evidence>
<evidence type="ECO:0000256" key="4">
    <source>
        <dbReference type="ARBA" id="ARBA00022679"/>
    </source>
</evidence>
<evidence type="ECO:0000256" key="6">
    <source>
        <dbReference type="ARBA" id="ARBA00023012"/>
    </source>
</evidence>
<dbReference type="InterPro" id="IPR004358">
    <property type="entry name" value="Sig_transdc_His_kin-like_C"/>
</dbReference>
<dbReference type="SMART" id="SM00091">
    <property type="entry name" value="PAS"/>
    <property type="match status" value="2"/>
</dbReference>
<dbReference type="SUPFAM" id="SSF55874">
    <property type="entry name" value="ATPase domain of HSP90 chaperone/DNA topoisomerase II/histidine kinase"/>
    <property type="match status" value="1"/>
</dbReference>
<dbReference type="Proteomes" id="UP000053372">
    <property type="component" value="Unassembled WGS sequence"/>
</dbReference>
<keyword evidence="14" id="KW-1185">Reference proteome</keyword>
<dbReference type="Gene3D" id="3.30.450.20">
    <property type="entry name" value="PAS domain"/>
    <property type="match status" value="2"/>
</dbReference>
<accession>A0A0V7ZFC7</accession>
<proteinExistence type="predicted"/>
<dbReference type="AlphaFoldDB" id="A0A0V7ZFC7"/>
<dbReference type="InterPro" id="IPR035965">
    <property type="entry name" value="PAS-like_dom_sf"/>
</dbReference>
<dbReference type="InterPro" id="IPR000700">
    <property type="entry name" value="PAS-assoc_C"/>
</dbReference>
<dbReference type="SUPFAM" id="SSF55785">
    <property type="entry name" value="PYP-like sensor domain (PAS domain)"/>
    <property type="match status" value="2"/>
</dbReference>
<dbReference type="SMART" id="SM00388">
    <property type="entry name" value="HisKA"/>
    <property type="match status" value="1"/>
</dbReference>
<dbReference type="PROSITE" id="PS50109">
    <property type="entry name" value="HIS_KIN"/>
    <property type="match status" value="1"/>
</dbReference>
<dbReference type="Pfam" id="PF00512">
    <property type="entry name" value="HisKA"/>
    <property type="match status" value="1"/>
</dbReference>